<dbReference type="Pfam" id="PF07690">
    <property type="entry name" value="MFS_1"/>
    <property type="match status" value="1"/>
</dbReference>
<dbReference type="Gene3D" id="1.20.1250.20">
    <property type="entry name" value="MFS general substrate transporter like domains"/>
    <property type="match status" value="1"/>
</dbReference>
<dbReference type="PROSITE" id="PS50850">
    <property type="entry name" value="MFS"/>
    <property type="match status" value="1"/>
</dbReference>
<feature type="transmembrane region" description="Helical" evidence="6">
    <location>
        <begin position="96"/>
        <end position="116"/>
    </location>
</feature>
<dbReference type="PANTHER" id="PTHR23508">
    <property type="entry name" value="CARBOXYLIC ACID TRANSPORTER PROTEIN HOMOLOG"/>
    <property type="match status" value="1"/>
</dbReference>
<keyword evidence="5 6" id="KW-0472">Membrane</keyword>
<feature type="transmembrane region" description="Helical" evidence="6">
    <location>
        <begin position="357"/>
        <end position="379"/>
    </location>
</feature>
<feature type="transmembrane region" description="Helical" evidence="6">
    <location>
        <begin position="122"/>
        <end position="142"/>
    </location>
</feature>
<keyword evidence="2" id="KW-0813">Transport</keyword>
<dbReference type="InterPro" id="IPR020846">
    <property type="entry name" value="MFS_dom"/>
</dbReference>
<evidence type="ECO:0000256" key="5">
    <source>
        <dbReference type="ARBA" id="ARBA00023136"/>
    </source>
</evidence>
<feature type="transmembrane region" description="Helical" evidence="6">
    <location>
        <begin position="385"/>
        <end position="406"/>
    </location>
</feature>
<evidence type="ECO:0000256" key="3">
    <source>
        <dbReference type="ARBA" id="ARBA00022692"/>
    </source>
</evidence>
<evidence type="ECO:0000256" key="4">
    <source>
        <dbReference type="ARBA" id="ARBA00022989"/>
    </source>
</evidence>
<keyword evidence="4 6" id="KW-1133">Transmembrane helix</keyword>
<feature type="transmembrane region" description="Helical" evidence="6">
    <location>
        <begin position="154"/>
        <end position="174"/>
    </location>
</feature>
<feature type="transmembrane region" description="Helical" evidence="6">
    <location>
        <begin position="65"/>
        <end position="84"/>
    </location>
</feature>
<keyword evidence="3 6" id="KW-0812">Transmembrane</keyword>
<comment type="subcellular location">
    <subcellularLocation>
        <location evidence="1">Cell membrane</location>
        <topology evidence="1">Multi-pass membrane protein</topology>
    </subcellularLocation>
</comment>
<dbReference type="AlphaFoldDB" id="A0A0R2NM31"/>
<feature type="transmembrane region" description="Helical" evidence="6">
    <location>
        <begin position="300"/>
        <end position="317"/>
    </location>
</feature>
<dbReference type="SUPFAM" id="SSF103473">
    <property type="entry name" value="MFS general substrate transporter"/>
    <property type="match status" value="1"/>
</dbReference>
<dbReference type="PATRIC" id="fig|480391.4.peg.174"/>
<gene>
    <name evidence="8" type="ORF">IV88_GL000171</name>
</gene>
<dbReference type="PANTHER" id="PTHR23508:SF10">
    <property type="entry name" value="CARBOXYLIC ACID TRANSPORTER PROTEIN HOMOLOG"/>
    <property type="match status" value="1"/>
</dbReference>
<name>A0A0R2NM31_9LACO</name>
<dbReference type="EMBL" id="JQCQ01000010">
    <property type="protein sequence ID" value="KRO25440.1"/>
    <property type="molecule type" value="Genomic_DNA"/>
</dbReference>
<dbReference type="GO" id="GO:0046943">
    <property type="term" value="F:carboxylic acid transmembrane transporter activity"/>
    <property type="evidence" value="ECO:0007669"/>
    <property type="project" value="TreeGrafter"/>
</dbReference>
<evidence type="ECO:0000259" key="7">
    <source>
        <dbReference type="PROSITE" id="PS50850"/>
    </source>
</evidence>
<organism evidence="8 9">
    <name type="scientific">Pediococcus argentinicus</name>
    <dbReference type="NCBI Taxonomy" id="480391"/>
    <lineage>
        <taxon>Bacteria</taxon>
        <taxon>Bacillati</taxon>
        <taxon>Bacillota</taxon>
        <taxon>Bacilli</taxon>
        <taxon>Lactobacillales</taxon>
        <taxon>Lactobacillaceae</taxon>
        <taxon>Pediococcus</taxon>
    </lineage>
</organism>
<feature type="transmembrane region" description="Helical" evidence="6">
    <location>
        <begin position="323"/>
        <end position="345"/>
    </location>
</feature>
<proteinExistence type="predicted"/>
<reference evidence="8 9" key="1">
    <citation type="journal article" date="2015" name="Genome Announc.">
        <title>Expanding the biotechnology potential of lactobacilli through comparative genomics of 213 strains and associated genera.</title>
        <authorList>
            <person name="Sun Z."/>
            <person name="Harris H.M."/>
            <person name="McCann A."/>
            <person name="Guo C."/>
            <person name="Argimon S."/>
            <person name="Zhang W."/>
            <person name="Yang X."/>
            <person name="Jeffery I.B."/>
            <person name="Cooney J.C."/>
            <person name="Kagawa T.F."/>
            <person name="Liu W."/>
            <person name="Song Y."/>
            <person name="Salvetti E."/>
            <person name="Wrobel A."/>
            <person name="Rasinkangas P."/>
            <person name="Parkhill J."/>
            <person name="Rea M.C."/>
            <person name="O'Sullivan O."/>
            <person name="Ritari J."/>
            <person name="Douillard F.P."/>
            <person name="Paul Ross R."/>
            <person name="Yang R."/>
            <person name="Briner A.E."/>
            <person name="Felis G.E."/>
            <person name="de Vos W.M."/>
            <person name="Barrangou R."/>
            <person name="Klaenhammer T.R."/>
            <person name="Caufield P.W."/>
            <person name="Cui Y."/>
            <person name="Zhang H."/>
            <person name="O'Toole P.W."/>
        </authorList>
    </citation>
    <scope>NUCLEOTIDE SEQUENCE [LARGE SCALE GENOMIC DNA]</scope>
    <source>
        <strain evidence="8 9">DSM 23026</strain>
    </source>
</reference>
<evidence type="ECO:0000256" key="2">
    <source>
        <dbReference type="ARBA" id="ARBA00022448"/>
    </source>
</evidence>
<dbReference type="InterPro" id="IPR036259">
    <property type="entry name" value="MFS_trans_sf"/>
</dbReference>
<feature type="transmembrane region" description="Helical" evidence="6">
    <location>
        <begin position="180"/>
        <end position="200"/>
    </location>
</feature>
<dbReference type="Proteomes" id="UP000051249">
    <property type="component" value="Unassembled WGS sequence"/>
</dbReference>
<protein>
    <recommendedName>
        <fullName evidence="7">Major facilitator superfamily (MFS) profile domain-containing protein</fullName>
    </recommendedName>
</protein>
<dbReference type="InterPro" id="IPR011701">
    <property type="entry name" value="MFS"/>
</dbReference>
<dbReference type="GO" id="GO:0005886">
    <property type="term" value="C:plasma membrane"/>
    <property type="evidence" value="ECO:0007669"/>
    <property type="project" value="UniProtKB-SubCell"/>
</dbReference>
<feature type="transmembrane region" description="Helical" evidence="6">
    <location>
        <begin position="233"/>
        <end position="250"/>
    </location>
</feature>
<feature type="domain" description="Major facilitator superfamily (MFS) profile" evidence="7">
    <location>
        <begin position="27"/>
        <end position="411"/>
    </location>
</feature>
<sequence length="424" mass="46837">MYQIKGVREHPFGGFVMEKMTKYQRRVTGSTLLGFTLENMDAMFISFSLASIITTLHITHAQAGLIPSITSIGSLIGGILFGVLADRFGRVKTLSWSIFIYVIGTVFMGLTNSFVMLCVLRVIMGIGASGEYGIAITMLSEAFPRKVLGRMTSFASIAGQAGAIVASVLAAVVIPNLGWHALFFFGVIPVILALFVRFGLSESPAFIKHKEDRQVATIGWQKLFNTRQNISKTLRLIVMGTIQVAGYYGLMNWLPTIMQNRLHVGVASSSLWMISTILGMSLGMYFFGFFQDRFGSRTAFTIWLLASSVVVYLILFAQNQVEMIIAGMVLGFFSDGMYGGFGVIISQMYDTDIRATANNTIMGVSKGIGNFSSVLIGFLMDKYTLTTVMLFLSLIYLISFITMISLRELNKDHVKDIDYKQVIE</sequence>
<evidence type="ECO:0000313" key="8">
    <source>
        <dbReference type="EMBL" id="KRO25440.1"/>
    </source>
</evidence>
<evidence type="ECO:0000256" key="6">
    <source>
        <dbReference type="SAM" id="Phobius"/>
    </source>
</evidence>
<feature type="transmembrane region" description="Helical" evidence="6">
    <location>
        <begin position="270"/>
        <end position="288"/>
    </location>
</feature>
<evidence type="ECO:0000313" key="9">
    <source>
        <dbReference type="Proteomes" id="UP000051249"/>
    </source>
</evidence>
<evidence type="ECO:0000256" key="1">
    <source>
        <dbReference type="ARBA" id="ARBA00004651"/>
    </source>
</evidence>
<accession>A0A0R2NM31</accession>
<comment type="caution">
    <text evidence="8">The sequence shown here is derived from an EMBL/GenBank/DDBJ whole genome shotgun (WGS) entry which is preliminary data.</text>
</comment>
<feature type="transmembrane region" description="Helical" evidence="6">
    <location>
        <begin position="42"/>
        <end position="59"/>
    </location>
</feature>
<keyword evidence="9" id="KW-1185">Reference proteome</keyword>